<dbReference type="STRING" id="1406858.GCA_000710895_05714"/>
<dbReference type="AlphaFoldDB" id="A0A378YUB1"/>
<dbReference type="RefSeq" id="WP_039815614.1">
    <property type="nucleotide sequence ID" value="NZ_UGRY01000002.1"/>
</dbReference>
<organism evidence="2 3">
    <name type="scientific">Nocardia otitidiscaviarum</name>
    <dbReference type="NCBI Taxonomy" id="1823"/>
    <lineage>
        <taxon>Bacteria</taxon>
        <taxon>Bacillati</taxon>
        <taxon>Actinomycetota</taxon>
        <taxon>Actinomycetes</taxon>
        <taxon>Mycobacteriales</taxon>
        <taxon>Nocardiaceae</taxon>
        <taxon>Nocardia</taxon>
    </lineage>
</organism>
<sequence>MRIRVISLGFVAAAGGAAAVLVGSGTASAVTPFMGPDEVGVVLTPGETAAFATGPIPGGIDALVPFGAQRVDLEPESQLAEPDGSTYASTAAIAAEAAAHPGGGAYVSVVNPLDPRDPGALLVVGQYW</sequence>
<feature type="signal peptide" evidence="1">
    <location>
        <begin position="1"/>
        <end position="29"/>
    </location>
</feature>
<keyword evidence="1" id="KW-0732">Signal</keyword>
<evidence type="ECO:0000313" key="2">
    <source>
        <dbReference type="EMBL" id="SUA79999.1"/>
    </source>
</evidence>
<feature type="chain" id="PRO_5016631472" evidence="1">
    <location>
        <begin position="30"/>
        <end position="128"/>
    </location>
</feature>
<keyword evidence="3" id="KW-1185">Reference proteome</keyword>
<dbReference type="Proteomes" id="UP000255467">
    <property type="component" value="Unassembled WGS sequence"/>
</dbReference>
<reference evidence="2 3" key="1">
    <citation type="submission" date="2018-06" db="EMBL/GenBank/DDBJ databases">
        <authorList>
            <consortium name="Pathogen Informatics"/>
            <person name="Doyle S."/>
        </authorList>
    </citation>
    <scope>NUCLEOTIDE SEQUENCE [LARGE SCALE GENOMIC DNA]</scope>
    <source>
        <strain evidence="2 3">NCTC1934</strain>
    </source>
</reference>
<gene>
    <name evidence="2" type="ORF">NCTC1934_04067</name>
</gene>
<name>A0A378YUB1_9NOCA</name>
<dbReference type="OrthoDB" id="4559854at2"/>
<protein>
    <submittedName>
        <fullName evidence="2">Uncharacterized protein</fullName>
    </submittedName>
</protein>
<evidence type="ECO:0000256" key="1">
    <source>
        <dbReference type="SAM" id="SignalP"/>
    </source>
</evidence>
<accession>A0A378YUB1</accession>
<dbReference type="EMBL" id="UGRY01000002">
    <property type="protein sequence ID" value="SUA79999.1"/>
    <property type="molecule type" value="Genomic_DNA"/>
</dbReference>
<evidence type="ECO:0000313" key="3">
    <source>
        <dbReference type="Proteomes" id="UP000255467"/>
    </source>
</evidence>
<proteinExistence type="predicted"/>